<name>A0A9D1E731_9FIRM</name>
<reference evidence="2" key="1">
    <citation type="submission" date="2020-10" db="EMBL/GenBank/DDBJ databases">
        <authorList>
            <person name="Gilroy R."/>
        </authorList>
    </citation>
    <scope>NUCLEOTIDE SEQUENCE</scope>
    <source>
        <strain evidence="2">ChiW16-3235</strain>
    </source>
</reference>
<gene>
    <name evidence="2" type="ORF">IAB94_05800</name>
</gene>
<keyword evidence="1" id="KW-0812">Transmembrane</keyword>
<feature type="transmembrane region" description="Helical" evidence="1">
    <location>
        <begin position="12"/>
        <end position="32"/>
    </location>
</feature>
<evidence type="ECO:0000313" key="2">
    <source>
        <dbReference type="EMBL" id="HIR67541.1"/>
    </source>
</evidence>
<protein>
    <submittedName>
        <fullName evidence="2">Uncharacterized protein</fullName>
    </submittedName>
</protein>
<keyword evidence="1" id="KW-1133">Transmembrane helix</keyword>
<proteinExistence type="predicted"/>
<dbReference type="AlphaFoldDB" id="A0A9D1E731"/>
<dbReference type="EMBL" id="DVHK01000116">
    <property type="protein sequence ID" value="HIR67541.1"/>
    <property type="molecule type" value="Genomic_DNA"/>
</dbReference>
<accession>A0A9D1E731</accession>
<evidence type="ECO:0000313" key="3">
    <source>
        <dbReference type="Proteomes" id="UP000823913"/>
    </source>
</evidence>
<feature type="transmembrane region" description="Helical" evidence="1">
    <location>
        <begin position="38"/>
        <end position="61"/>
    </location>
</feature>
<reference evidence="2" key="2">
    <citation type="journal article" date="2021" name="PeerJ">
        <title>Extensive microbial diversity within the chicken gut microbiome revealed by metagenomics and culture.</title>
        <authorList>
            <person name="Gilroy R."/>
            <person name="Ravi A."/>
            <person name="Getino M."/>
            <person name="Pursley I."/>
            <person name="Horton D.L."/>
            <person name="Alikhan N.F."/>
            <person name="Baker D."/>
            <person name="Gharbi K."/>
            <person name="Hall N."/>
            <person name="Watson M."/>
            <person name="Adriaenssens E.M."/>
            <person name="Foster-Nyarko E."/>
            <person name="Jarju S."/>
            <person name="Secka A."/>
            <person name="Antonio M."/>
            <person name="Oren A."/>
            <person name="Chaudhuri R.R."/>
            <person name="La Ragione R."/>
            <person name="Hildebrand F."/>
            <person name="Pallen M.J."/>
        </authorList>
    </citation>
    <scope>NUCLEOTIDE SEQUENCE</scope>
    <source>
        <strain evidence="2">ChiW16-3235</strain>
    </source>
</reference>
<organism evidence="2 3">
    <name type="scientific">Candidatus Coproplasma avicola</name>
    <dbReference type="NCBI Taxonomy" id="2840744"/>
    <lineage>
        <taxon>Bacteria</taxon>
        <taxon>Bacillati</taxon>
        <taxon>Bacillota</taxon>
        <taxon>Clostridia</taxon>
        <taxon>Eubacteriales</taxon>
        <taxon>Candidatus Coproplasma</taxon>
    </lineage>
</organism>
<comment type="caution">
    <text evidence="2">The sequence shown here is derived from an EMBL/GenBank/DDBJ whole genome shotgun (WGS) entry which is preliminary data.</text>
</comment>
<evidence type="ECO:0000256" key="1">
    <source>
        <dbReference type="SAM" id="Phobius"/>
    </source>
</evidence>
<dbReference type="Proteomes" id="UP000823913">
    <property type="component" value="Unassembled WGS sequence"/>
</dbReference>
<sequence>MKNKVIYLTGAGFRVFTTAATIATLAFTILLICIHEQVPAYAIAAAAFVFAVCGFACFLCFNHRIIFSPEQSTIKYCALKSVVVPVADIKRTEISTRGQTGFIKFCNIVLTLKDGRRFTFSGCSSLSEQKAESRTLRKIARLQELISAGK</sequence>
<keyword evidence="1" id="KW-0472">Membrane</keyword>